<feature type="transmembrane region" description="Helical" evidence="1">
    <location>
        <begin position="102"/>
        <end position="118"/>
    </location>
</feature>
<protein>
    <submittedName>
        <fullName evidence="2">Conjugal transfer protein TraX</fullName>
    </submittedName>
</protein>
<keyword evidence="1" id="KW-1133">Transmembrane helix</keyword>
<accession>A0A177M5F3</accession>
<organism evidence="2 3">
    <name type="scientific">Methylomonas methanica</name>
    <dbReference type="NCBI Taxonomy" id="421"/>
    <lineage>
        <taxon>Bacteria</taxon>
        <taxon>Pseudomonadati</taxon>
        <taxon>Pseudomonadota</taxon>
        <taxon>Gammaproteobacteria</taxon>
        <taxon>Methylococcales</taxon>
        <taxon>Methylococcaceae</taxon>
        <taxon>Methylomonas</taxon>
    </lineage>
</organism>
<sequence>MNYPRVVVADGTIEAIKWFSLILMVIDHTNKYLYKGAIPVLFNIGRLAMPLFVLVLAYNLARPMAFERGVHIRIIKRLALCGSLATPAFLALGGLLAGWWPLNFMFALLVLTLTIYLIEYQTITGYLAAALVFVLGGSVVEYWWPGLVLGLSAWWYCKTPRLAPVIIAVISILSLRLISGNYWALAVLPVALLACLVRLPIPRVQWAFYAFYPLHLTVLWIISMTDTAFTNL</sequence>
<feature type="transmembrane region" description="Helical" evidence="1">
    <location>
        <begin position="165"/>
        <end position="194"/>
    </location>
</feature>
<feature type="transmembrane region" description="Helical" evidence="1">
    <location>
        <begin position="7"/>
        <end position="26"/>
    </location>
</feature>
<keyword evidence="1" id="KW-0472">Membrane</keyword>
<keyword evidence="1" id="KW-0812">Transmembrane</keyword>
<dbReference type="InterPro" id="IPR008875">
    <property type="entry name" value="TraX"/>
</dbReference>
<dbReference type="RefSeq" id="WP_020485791.1">
    <property type="nucleotide sequence ID" value="NZ_LUUH01000076.1"/>
</dbReference>
<evidence type="ECO:0000256" key="1">
    <source>
        <dbReference type="SAM" id="Phobius"/>
    </source>
</evidence>
<dbReference type="EMBL" id="LUUH01000076">
    <property type="protein sequence ID" value="OAI00595.1"/>
    <property type="molecule type" value="Genomic_DNA"/>
</dbReference>
<feature type="transmembrane region" description="Helical" evidence="1">
    <location>
        <begin position="38"/>
        <end position="58"/>
    </location>
</feature>
<gene>
    <name evidence="2" type="ORF">A1353_19330</name>
</gene>
<dbReference type="Proteomes" id="UP000077763">
    <property type="component" value="Unassembled WGS sequence"/>
</dbReference>
<dbReference type="AlphaFoldDB" id="A0A177M5F3"/>
<feature type="transmembrane region" description="Helical" evidence="1">
    <location>
        <begin position="78"/>
        <end position="96"/>
    </location>
</feature>
<evidence type="ECO:0000313" key="3">
    <source>
        <dbReference type="Proteomes" id="UP000077763"/>
    </source>
</evidence>
<dbReference type="Pfam" id="PF05857">
    <property type="entry name" value="TraX"/>
    <property type="match status" value="1"/>
</dbReference>
<feature type="transmembrane region" description="Helical" evidence="1">
    <location>
        <begin position="206"/>
        <end position="223"/>
    </location>
</feature>
<reference evidence="2 3" key="1">
    <citation type="submission" date="2016-03" db="EMBL/GenBank/DDBJ databases">
        <authorList>
            <person name="Ploux O."/>
        </authorList>
    </citation>
    <scope>NUCLEOTIDE SEQUENCE [LARGE SCALE GENOMIC DNA]</scope>
    <source>
        <strain evidence="2 3">R-45371</strain>
    </source>
</reference>
<evidence type="ECO:0000313" key="2">
    <source>
        <dbReference type="EMBL" id="OAI00595.1"/>
    </source>
</evidence>
<name>A0A177M5F3_METMH</name>
<feature type="transmembrane region" description="Helical" evidence="1">
    <location>
        <begin position="125"/>
        <end position="145"/>
    </location>
</feature>
<comment type="caution">
    <text evidence="2">The sequence shown here is derived from an EMBL/GenBank/DDBJ whole genome shotgun (WGS) entry which is preliminary data.</text>
</comment>
<proteinExistence type="predicted"/>